<dbReference type="InParanoid" id="D8QPF5"/>
<dbReference type="HAMAP" id="MF_00014">
    <property type="entry name" value="Ribosome_mat_RimM"/>
    <property type="match status" value="1"/>
</dbReference>
<organism evidence="3">
    <name type="scientific">Selaginella moellendorffii</name>
    <name type="common">Spikemoss</name>
    <dbReference type="NCBI Taxonomy" id="88036"/>
    <lineage>
        <taxon>Eukaryota</taxon>
        <taxon>Viridiplantae</taxon>
        <taxon>Streptophyta</taxon>
        <taxon>Embryophyta</taxon>
        <taxon>Tracheophyta</taxon>
        <taxon>Lycopodiopsida</taxon>
        <taxon>Selaginellales</taxon>
        <taxon>Selaginellaceae</taxon>
        <taxon>Selaginella</taxon>
    </lineage>
</organism>
<dbReference type="eggNOG" id="KOG2388">
    <property type="taxonomic scope" value="Eukaryota"/>
</dbReference>
<dbReference type="GO" id="GO:0006364">
    <property type="term" value="P:rRNA processing"/>
    <property type="evidence" value="ECO:0007669"/>
    <property type="project" value="InterPro"/>
</dbReference>
<dbReference type="InterPro" id="IPR011961">
    <property type="entry name" value="RimM"/>
</dbReference>
<sequence>MEFVGSCSFGPLPISLKNDLRRQPGKRWMKISERGEETIECVDLVSGRNRAGKLPCWLLTLKNVDSVEKASKYIGATMLVKRDERPALEEGEFYIPDLIGMDVFVQSSMENIGTIADMCNFGASDLLRVQRNPASSVGEGPLIWIPFVEAIVPVVDMEQRRVIVDPPEGLLELNTPAKRKEKAEARKEEVKAMRKLQMRKSGLKKSLIKSKQDHLLAGLSVGEQEERDSLLKELLNIDFKALQVSFVKACERSKTNECRLSGFTKIPEIPLVSKQELERWMKEGTYTGDGETNSGKGYWKRGLDVIASNRVAVASLIRPNDDGDQKLDKQKSRLQLLAQHLRTIENLATLEFPGDVCQIPWFICTSSDLIEPIRSLLDEEEFFGLQSTQVCVITVETVPCFDTNTVAGDHQILRMSPWKLLQSVTGDGGVLKALATEGLTSEFAEKGLDYLQVLDDPTSQARIADPFLFGYAEAQASELTIQTVEWQPSMDVIGFRELQNENSLSYELVRRYACKDNKDLELCSAASPLGGYILSVSFAKKLHDSGFNFELHSTSPSTRTFPVYREKDGKCELVKDSSAMVLESSLLDCIVKCEPRKVSIVKLV</sequence>
<name>D8QPF5_SELML</name>
<dbReference type="Gene3D" id="3.90.550.10">
    <property type="entry name" value="Spore Coat Polysaccharide Biosynthesis Protein SpsA, Chain A"/>
    <property type="match status" value="1"/>
</dbReference>
<dbReference type="Gene3D" id="2.30.30.240">
    <property type="entry name" value="PRC-barrel domain"/>
    <property type="match status" value="1"/>
</dbReference>
<dbReference type="STRING" id="88036.D8QPF5"/>
<reference evidence="2 3" key="1">
    <citation type="journal article" date="2011" name="Science">
        <title>The Selaginella genome identifies genetic changes associated with the evolution of vascular plants.</title>
        <authorList>
            <person name="Banks J.A."/>
            <person name="Nishiyama T."/>
            <person name="Hasebe M."/>
            <person name="Bowman J.L."/>
            <person name="Gribskov M."/>
            <person name="dePamphilis C."/>
            <person name="Albert V.A."/>
            <person name="Aono N."/>
            <person name="Aoyama T."/>
            <person name="Ambrose B.A."/>
            <person name="Ashton N.W."/>
            <person name="Axtell M.J."/>
            <person name="Barker E."/>
            <person name="Barker M.S."/>
            <person name="Bennetzen J.L."/>
            <person name="Bonawitz N.D."/>
            <person name="Chapple C."/>
            <person name="Cheng C."/>
            <person name="Correa L.G."/>
            <person name="Dacre M."/>
            <person name="DeBarry J."/>
            <person name="Dreyer I."/>
            <person name="Elias M."/>
            <person name="Engstrom E.M."/>
            <person name="Estelle M."/>
            <person name="Feng L."/>
            <person name="Finet C."/>
            <person name="Floyd S.K."/>
            <person name="Frommer W.B."/>
            <person name="Fujita T."/>
            <person name="Gramzow L."/>
            <person name="Gutensohn M."/>
            <person name="Harholt J."/>
            <person name="Hattori M."/>
            <person name="Heyl A."/>
            <person name="Hirai T."/>
            <person name="Hiwatashi Y."/>
            <person name="Ishikawa M."/>
            <person name="Iwata M."/>
            <person name="Karol K.G."/>
            <person name="Koehler B."/>
            <person name="Kolukisaoglu U."/>
            <person name="Kubo M."/>
            <person name="Kurata T."/>
            <person name="Lalonde S."/>
            <person name="Li K."/>
            <person name="Li Y."/>
            <person name="Litt A."/>
            <person name="Lyons E."/>
            <person name="Manning G."/>
            <person name="Maruyama T."/>
            <person name="Michael T.P."/>
            <person name="Mikami K."/>
            <person name="Miyazaki S."/>
            <person name="Morinaga S."/>
            <person name="Murata T."/>
            <person name="Mueller-Roeber B."/>
            <person name="Nelson D.R."/>
            <person name="Obara M."/>
            <person name="Oguri Y."/>
            <person name="Olmstead R.G."/>
            <person name="Onodera N."/>
            <person name="Petersen B.L."/>
            <person name="Pils B."/>
            <person name="Prigge M."/>
            <person name="Rensing S.A."/>
            <person name="Riano-Pachon D.M."/>
            <person name="Roberts A.W."/>
            <person name="Sato Y."/>
            <person name="Scheller H.V."/>
            <person name="Schulz B."/>
            <person name="Schulz C."/>
            <person name="Shakirov E.V."/>
            <person name="Shibagaki N."/>
            <person name="Shinohara N."/>
            <person name="Shippen D.E."/>
            <person name="Soerensen I."/>
            <person name="Sotooka R."/>
            <person name="Sugimoto N."/>
            <person name="Sugita M."/>
            <person name="Sumikawa N."/>
            <person name="Tanurdzic M."/>
            <person name="Theissen G."/>
            <person name="Ulvskov P."/>
            <person name="Wakazuki S."/>
            <person name="Weng J.K."/>
            <person name="Willats W.W."/>
            <person name="Wipf D."/>
            <person name="Wolf P.G."/>
            <person name="Yang L."/>
            <person name="Zimmer A.D."/>
            <person name="Zhu Q."/>
            <person name="Mitros T."/>
            <person name="Hellsten U."/>
            <person name="Loque D."/>
            <person name="Otillar R."/>
            <person name="Salamov A."/>
            <person name="Schmutz J."/>
            <person name="Shapiro H."/>
            <person name="Lindquist E."/>
            <person name="Lucas S."/>
            <person name="Rokhsar D."/>
            <person name="Grigoriev I.V."/>
        </authorList>
    </citation>
    <scope>NUCLEOTIDE SEQUENCE [LARGE SCALE GENOMIC DNA]</scope>
</reference>
<gene>
    <name evidence="2" type="ORF">SELMODRAFT_451035</name>
</gene>
<dbReference type="GO" id="GO:0006048">
    <property type="term" value="P:UDP-N-acetylglucosamine biosynthetic process"/>
    <property type="evidence" value="ECO:0000318"/>
    <property type="project" value="GO_Central"/>
</dbReference>
<dbReference type="GO" id="GO:0003977">
    <property type="term" value="F:UDP-N-acetylglucosamine diphosphorylase activity"/>
    <property type="evidence" value="ECO:0000318"/>
    <property type="project" value="GO_Central"/>
</dbReference>
<dbReference type="NCBIfam" id="TIGR02273">
    <property type="entry name" value="16S_RimM"/>
    <property type="match status" value="1"/>
</dbReference>
<dbReference type="PANTHER" id="PTHR11952:SF10">
    <property type="entry name" value="16S RRNA PROCESSING PROTEIN RIMM FAMILY"/>
    <property type="match status" value="1"/>
</dbReference>
<protein>
    <recommendedName>
        <fullName evidence="1">Ribosome maturation factor RimM PRC barrel domain-containing protein</fullName>
    </recommendedName>
</protein>
<proteinExistence type="inferred from homology"/>
<dbReference type="Pfam" id="PF24986">
    <property type="entry name" value="PRC_RimM"/>
    <property type="match status" value="1"/>
</dbReference>
<dbReference type="InterPro" id="IPR011033">
    <property type="entry name" value="PRC_barrel-like_sf"/>
</dbReference>
<dbReference type="EMBL" id="GL377565">
    <property type="protein sequence ID" value="EFJ38271.1"/>
    <property type="molecule type" value="Genomic_DNA"/>
</dbReference>
<dbReference type="Gramene" id="EFJ38271">
    <property type="protein sequence ID" value="EFJ38271"/>
    <property type="gene ID" value="SELMODRAFT_451035"/>
</dbReference>
<dbReference type="InterPro" id="IPR056792">
    <property type="entry name" value="PRC_RimM"/>
</dbReference>
<dbReference type="FunCoup" id="D8QPF5">
    <property type="interactions" value="2868"/>
</dbReference>
<dbReference type="InterPro" id="IPR029044">
    <property type="entry name" value="Nucleotide-diphossugar_trans"/>
</dbReference>
<dbReference type="AlphaFoldDB" id="D8QPF5"/>
<dbReference type="PANTHER" id="PTHR11952">
    <property type="entry name" value="UDP- GLUCOSE PYROPHOSPHORYLASE"/>
    <property type="match status" value="1"/>
</dbReference>
<keyword evidence="3" id="KW-1185">Reference proteome</keyword>
<dbReference type="SUPFAM" id="SSF53448">
    <property type="entry name" value="Nucleotide-diphospho-sugar transferases"/>
    <property type="match status" value="1"/>
</dbReference>
<dbReference type="GO" id="GO:0005840">
    <property type="term" value="C:ribosome"/>
    <property type="evidence" value="ECO:0007669"/>
    <property type="project" value="InterPro"/>
</dbReference>
<dbReference type="GO" id="GO:0043022">
    <property type="term" value="F:ribosome binding"/>
    <property type="evidence" value="ECO:0007669"/>
    <property type="project" value="InterPro"/>
</dbReference>
<dbReference type="InterPro" id="IPR039741">
    <property type="entry name" value="UDP-sugar_pyrophosphorylase"/>
</dbReference>
<evidence type="ECO:0000313" key="3">
    <source>
        <dbReference type="Proteomes" id="UP000001514"/>
    </source>
</evidence>
<dbReference type="HOGENOM" id="CLU_018166_1_0_1"/>
<dbReference type="SUPFAM" id="SSF50346">
    <property type="entry name" value="PRC-barrel domain"/>
    <property type="match status" value="1"/>
</dbReference>
<dbReference type="Proteomes" id="UP000001514">
    <property type="component" value="Unassembled WGS sequence"/>
</dbReference>
<dbReference type="KEGG" id="smo:SELMODRAFT_451035"/>
<feature type="domain" description="Ribosome maturation factor RimM PRC barrel" evidence="1">
    <location>
        <begin position="97"/>
        <end position="170"/>
    </location>
</feature>
<evidence type="ECO:0000259" key="1">
    <source>
        <dbReference type="Pfam" id="PF24986"/>
    </source>
</evidence>
<evidence type="ECO:0000313" key="2">
    <source>
        <dbReference type="EMBL" id="EFJ38271.1"/>
    </source>
</evidence>
<dbReference type="OMA" id="RREMHIT"/>
<accession>D8QPF5</accession>